<dbReference type="InterPro" id="IPR004181">
    <property type="entry name" value="Znf_MIZ"/>
</dbReference>
<dbReference type="InterPro" id="IPR013083">
    <property type="entry name" value="Znf_RING/FYVE/PHD"/>
</dbReference>
<evidence type="ECO:0000256" key="9">
    <source>
        <dbReference type="ARBA" id="ARBA00023242"/>
    </source>
</evidence>
<evidence type="ECO:0000256" key="7">
    <source>
        <dbReference type="ARBA" id="ARBA00022786"/>
    </source>
</evidence>
<evidence type="ECO:0000256" key="6">
    <source>
        <dbReference type="ARBA" id="ARBA00022771"/>
    </source>
</evidence>
<dbReference type="Pfam" id="PF14324">
    <property type="entry name" value="PINIT"/>
    <property type="match status" value="1"/>
</dbReference>
<dbReference type="Gene3D" id="1.10.720.30">
    <property type="entry name" value="SAP domain"/>
    <property type="match status" value="1"/>
</dbReference>
<keyword evidence="7" id="KW-0833">Ubl conjugation pathway</keyword>
<feature type="compositionally biased region" description="Polar residues" evidence="11">
    <location>
        <begin position="133"/>
        <end position="143"/>
    </location>
</feature>
<dbReference type="FunFam" id="2.60.120.780:FF:000001">
    <property type="entry name" value="E3 SUMO-protein ligase PIAS2 isoform X1"/>
    <property type="match status" value="1"/>
</dbReference>
<dbReference type="FunFam" id="1.10.720.30:FF:000001">
    <property type="entry name" value="E3 SUMO-protein ligase PIAS2 isoform 1"/>
    <property type="match status" value="1"/>
</dbReference>
<dbReference type="Pfam" id="PF02891">
    <property type="entry name" value="zf-MIZ"/>
    <property type="match status" value="1"/>
</dbReference>
<dbReference type="InterPro" id="IPR038654">
    <property type="entry name" value="PINIT_sf"/>
</dbReference>
<comment type="caution">
    <text evidence="15">The sequence shown here is derived from an EMBL/GenBank/DDBJ whole genome shotgun (WGS) entry which is preliminary data.</text>
</comment>
<evidence type="ECO:0000256" key="5">
    <source>
        <dbReference type="ARBA" id="ARBA00022723"/>
    </source>
</evidence>
<feature type="region of interest" description="Disordered" evidence="11">
    <location>
        <begin position="75"/>
        <end position="143"/>
    </location>
</feature>
<keyword evidence="8" id="KW-0862">Zinc</keyword>
<dbReference type="GO" id="GO:0006357">
    <property type="term" value="P:regulation of transcription by RNA polymerase II"/>
    <property type="evidence" value="ECO:0007669"/>
    <property type="project" value="TreeGrafter"/>
</dbReference>
<feature type="domain" description="SAP" evidence="12">
    <location>
        <begin position="11"/>
        <end position="45"/>
    </location>
</feature>
<reference evidence="15 16" key="1">
    <citation type="journal article" date="2021" name="J. Hered.">
        <title>A chromosome-level genome assembly of the parasitoid wasp, Cotesia glomerata (Hymenoptera: Braconidae).</title>
        <authorList>
            <person name="Pinto B.J."/>
            <person name="Weis J.J."/>
            <person name="Gamble T."/>
            <person name="Ode P.J."/>
            <person name="Paul R."/>
            <person name="Zaspel J.M."/>
        </authorList>
    </citation>
    <scope>NUCLEOTIDE SEQUENCE [LARGE SCALE GENOMIC DNA]</scope>
    <source>
        <strain evidence="15">CgM1</strain>
    </source>
</reference>
<dbReference type="CDD" id="cd16790">
    <property type="entry name" value="SP-RING_PIAS"/>
    <property type="match status" value="1"/>
</dbReference>
<dbReference type="PANTHER" id="PTHR10782:SF94">
    <property type="entry name" value="SUPPRESSOR OF VARIEGATION 2-10, ISOFORM I"/>
    <property type="match status" value="1"/>
</dbReference>
<name>A0AAV7HCQ5_COTGL</name>
<dbReference type="GO" id="GO:0061665">
    <property type="term" value="F:SUMO ligase activity"/>
    <property type="evidence" value="ECO:0007669"/>
    <property type="project" value="TreeGrafter"/>
</dbReference>
<dbReference type="AlphaFoldDB" id="A0AAV7HCQ5"/>
<accession>A0AAV7HCQ5</accession>
<keyword evidence="6 10" id="KW-0863">Zinc-finger</keyword>
<dbReference type="Pfam" id="PF02037">
    <property type="entry name" value="SAP"/>
    <property type="match status" value="1"/>
</dbReference>
<keyword evidence="9" id="KW-0539">Nucleus</keyword>
<sequence>MADTDELENMVLSFRVSELQMLLGFAGRNKSGRKNELQTRALELLRLRSHPVQLKIRELYKTIQADQLAAHQMYGQSGAGNEPSIDQNLHQRSDDSRQPHTRAWPRTQSRSSQQQPSPTSLSSKELPPAHQASMPQSQVTRSAAAYQPTTYNNVTAQRSNTSVYQPYPYPSKVLPPTLQIQQSSQYPIHPDVRLKKLPFYDLLGELLKPSSLMPQGSIRIQENTFLFHLTPQQANDIANSRDCRAGSRMDYTVQVQMRFCLQETSCEQEDYFPPGVGVKVNGKLCPLPNPIPTNKSGVEPKRPPRPVNISPLVKLSPTVGNQIQITWSADYGRRYAVAVYLVRKLTSSELLNRLKTKGARHSDYTRGLIKEKLNEDADSEIATTSLRVSLACPLGKMRMSTPCRSSTCSHLQCFDASLFLQMNERKPTWNCPVCDKPALYDHLVIDGYFQEVLLSNKLLADVNEIQLLQDGSWENLVSKKDRDKEKSDKSDTKSRPKIDVDTVDLDEGNVASTPEKKSAPVIDLISSDEDDDDNDYKASSKKGATLLPKKSQSNHSAISSTSESPELMIIDLE</sequence>
<gene>
    <name evidence="15" type="ORF">KQX54_010622</name>
</gene>
<evidence type="ECO:0000256" key="10">
    <source>
        <dbReference type="PROSITE-ProRule" id="PRU00452"/>
    </source>
</evidence>
<evidence type="ECO:0008006" key="17">
    <source>
        <dbReference type="Google" id="ProtNLM"/>
    </source>
</evidence>
<dbReference type="InterPro" id="IPR036361">
    <property type="entry name" value="SAP_dom_sf"/>
</dbReference>
<feature type="domain" description="SP-RING-type" evidence="13">
    <location>
        <begin position="377"/>
        <end position="458"/>
    </location>
</feature>
<feature type="region of interest" description="Disordered" evidence="11">
    <location>
        <begin position="479"/>
        <end position="573"/>
    </location>
</feature>
<dbReference type="PROSITE" id="PS50800">
    <property type="entry name" value="SAP"/>
    <property type="match status" value="1"/>
</dbReference>
<dbReference type="InterPro" id="IPR003034">
    <property type="entry name" value="SAP_dom"/>
</dbReference>
<dbReference type="GO" id="GO:0008270">
    <property type="term" value="F:zinc ion binding"/>
    <property type="evidence" value="ECO:0007669"/>
    <property type="project" value="UniProtKB-KW"/>
</dbReference>
<dbReference type="GO" id="GO:0005634">
    <property type="term" value="C:nucleus"/>
    <property type="evidence" value="ECO:0007669"/>
    <property type="project" value="UniProtKB-SubCell"/>
</dbReference>
<dbReference type="PANTHER" id="PTHR10782">
    <property type="entry name" value="ZINC FINGER MIZ DOMAIN-CONTAINING PROTEIN"/>
    <property type="match status" value="1"/>
</dbReference>
<dbReference type="SMART" id="SM00513">
    <property type="entry name" value="SAP"/>
    <property type="match status" value="1"/>
</dbReference>
<evidence type="ECO:0000259" key="14">
    <source>
        <dbReference type="PROSITE" id="PS51466"/>
    </source>
</evidence>
<evidence type="ECO:0000256" key="4">
    <source>
        <dbReference type="ARBA" id="ARBA00022679"/>
    </source>
</evidence>
<feature type="compositionally biased region" description="Basic and acidic residues" evidence="11">
    <location>
        <begin position="89"/>
        <end position="98"/>
    </location>
</feature>
<comment type="pathway">
    <text evidence="2">Protein modification; protein sumoylation.</text>
</comment>
<dbReference type="GO" id="GO:0003712">
    <property type="term" value="F:transcription coregulator activity"/>
    <property type="evidence" value="ECO:0007669"/>
    <property type="project" value="TreeGrafter"/>
</dbReference>
<comment type="similarity">
    <text evidence="3">Belongs to the PIAS family.</text>
</comment>
<evidence type="ECO:0000259" key="13">
    <source>
        <dbReference type="PROSITE" id="PS51044"/>
    </source>
</evidence>
<evidence type="ECO:0000256" key="3">
    <source>
        <dbReference type="ARBA" id="ARBA00005383"/>
    </source>
</evidence>
<evidence type="ECO:0000259" key="12">
    <source>
        <dbReference type="PROSITE" id="PS50800"/>
    </source>
</evidence>
<dbReference type="FunFam" id="3.30.40.10:FF:000247">
    <property type="entry name" value="Uncharacterized protein, isoform B"/>
    <property type="match status" value="1"/>
</dbReference>
<organism evidence="15 16">
    <name type="scientific">Cotesia glomerata</name>
    <name type="common">Lepidopteran parasitic wasp</name>
    <name type="synonym">Apanteles glomeratus</name>
    <dbReference type="NCBI Taxonomy" id="32391"/>
    <lineage>
        <taxon>Eukaryota</taxon>
        <taxon>Metazoa</taxon>
        <taxon>Ecdysozoa</taxon>
        <taxon>Arthropoda</taxon>
        <taxon>Hexapoda</taxon>
        <taxon>Insecta</taxon>
        <taxon>Pterygota</taxon>
        <taxon>Neoptera</taxon>
        <taxon>Endopterygota</taxon>
        <taxon>Hymenoptera</taxon>
        <taxon>Apocrita</taxon>
        <taxon>Ichneumonoidea</taxon>
        <taxon>Braconidae</taxon>
        <taxon>Microgastrinae</taxon>
        <taxon>Cotesia</taxon>
    </lineage>
</organism>
<proteinExistence type="inferred from homology"/>
<dbReference type="PROSITE" id="PS51044">
    <property type="entry name" value="ZF_SP_RING"/>
    <property type="match status" value="1"/>
</dbReference>
<evidence type="ECO:0000256" key="1">
    <source>
        <dbReference type="ARBA" id="ARBA00004123"/>
    </source>
</evidence>
<dbReference type="Gene3D" id="3.30.40.10">
    <property type="entry name" value="Zinc/RING finger domain, C3HC4 (zinc finger)"/>
    <property type="match status" value="1"/>
</dbReference>
<dbReference type="SUPFAM" id="SSF68906">
    <property type="entry name" value="SAP domain"/>
    <property type="match status" value="1"/>
</dbReference>
<feature type="compositionally biased region" description="Low complexity" evidence="11">
    <location>
        <begin position="105"/>
        <end position="123"/>
    </location>
</feature>
<dbReference type="GO" id="GO:0097240">
    <property type="term" value="P:chromosome attachment to the nuclear envelope"/>
    <property type="evidence" value="ECO:0007669"/>
    <property type="project" value="UniProtKB-ARBA"/>
</dbReference>
<dbReference type="EMBL" id="JAHXZJ010002982">
    <property type="protein sequence ID" value="KAH0534944.1"/>
    <property type="molecule type" value="Genomic_DNA"/>
</dbReference>
<dbReference type="GO" id="GO:0016925">
    <property type="term" value="P:protein sumoylation"/>
    <property type="evidence" value="ECO:0007669"/>
    <property type="project" value="TreeGrafter"/>
</dbReference>
<feature type="domain" description="PINIT" evidence="14">
    <location>
        <begin position="180"/>
        <end position="345"/>
    </location>
</feature>
<dbReference type="InterPro" id="IPR023321">
    <property type="entry name" value="PINIT"/>
</dbReference>
<feature type="compositionally biased region" description="Polar residues" evidence="11">
    <location>
        <begin position="550"/>
        <end position="564"/>
    </location>
</feature>
<keyword evidence="16" id="KW-1185">Reference proteome</keyword>
<keyword evidence="4" id="KW-0808">Transferase</keyword>
<feature type="compositionally biased region" description="Basic and acidic residues" evidence="11">
    <location>
        <begin position="479"/>
        <end position="500"/>
    </location>
</feature>
<evidence type="ECO:0000256" key="2">
    <source>
        <dbReference type="ARBA" id="ARBA00004718"/>
    </source>
</evidence>
<comment type="subcellular location">
    <subcellularLocation>
        <location evidence="1">Nucleus</location>
    </subcellularLocation>
</comment>
<protein>
    <recommendedName>
        <fullName evidence="17">E3 SUMO-protein ligase PIAS3</fullName>
    </recommendedName>
</protein>
<evidence type="ECO:0000256" key="11">
    <source>
        <dbReference type="SAM" id="MobiDB-lite"/>
    </source>
</evidence>
<dbReference type="GO" id="GO:0000785">
    <property type="term" value="C:chromatin"/>
    <property type="evidence" value="ECO:0007669"/>
    <property type="project" value="TreeGrafter"/>
</dbReference>
<dbReference type="Proteomes" id="UP000826195">
    <property type="component" value="Unassembled WGS sequence"/>
</dbReference>
<evidence type="ECO:0000313" key="16">
    <source>
        <dbReference type="Proteomes" id="UP000826195"/>
    </source>
</evidence>
<evidence type="ECO:0000256" key="8">
    <source>
        <dbReference type="ARBA" id="ARBA00022833"/>
    </source>
</evidence>
<dbReference type="Gene3D" id="2.60.120.780">
    <property type="entry name" value="PINIT domain"/>
    <property type="match status" value="1"/>
</dbReference>
<evidence type="ECO:0000313" key="15">
    <source>
        <dbReference type="EMBL" id="KAH0534944.1"/>
    </source>
</evidence>
<dbReference type="PROSITE" id="PS51466">
    <property type="entry name" value="PINIT"/>
    <property type="match status" value="1"/>
</dbReference>
<keyword evidence="5" id="KW-0479">Metal-binding</keyword>